<dbReference type="EMBL" id="CP015363">
    <property type="protein sequence ID" value="ARD84117.1"/>
    <property type="molecule type" value="Genomic_DNA"/>
</dbReference>
<dbReference type="AlphaFoldDB" id="A0A1V0N1Y3"/>
<organism evidence="2 3">
    <name type="scientific">Ferroplasma acidiphilum</name>
    <dbReference type="NCBI Taxonomy" id="74969"/>
    <lineage>
        <taxon>Archaea</taxon>
        <taxon>Methanobacteriati</taxon>
        <taxon>Thermoplasmatota</taxon>
        <taxon>Thermoplasmata</taxon>
        <taxon>Thermoplasmatales</taxon>
        <taxon>Ferroplasmaceae</taxon>
        <taxon>Ferroplasma</taxon>
    </lineage>
</organism>
<accession>A0A1V0N1Y3</accession>
<feature type="domain" description="Nop" evidence="1">
    <location>
        <begin position="153"/>
        <end position="267"/>
    </location>
</feature>
<proteinExistence type="predicted"/>
<dbReference type="InterPro" id="IPR036070">
    <property type="entry name" value="Nop_dom_sf"/>
</dbReference>
<dbReference type="Pfam" id="PF01798">
    <property type="entry name" value="Nop"/>
    <property type="match status" value="1"/>
</dbReference>
<name>A0A1V0N1Y3_9ARCH</name>
<reference evidence="2 3" key="1">
    <citation type="submission" date="2011-10" db="EMBL/GenBank/DDBJ databases">
        <title>Metabolic and evolutionary patterns in the extreme acidophile Ferroplasma acidiphilum.</title>
        <authorList>
            <person name="Golyshina O.V."/>
            <person name="Kozyavkin S.A."/>
            <person name="Tatusov R.L."/>
            <person name="Slesarev A.I."/>
            <person name="Golyshin P.N."/>
        </authorList>
    </citation>
    <scope>NUCLEOTIDE SEQUENCE [LARGE SCALE GENOMIC DNA]</scope>
    <source>
        <strain evidence="3">Y</strain>
    </source>
</reference>
<dbReference type="InterPro" id="IPR042239">
    <property type="entry name" value="Nop_C"/>
</dbReference>
<dbReference type="Gene3D" id="1.10.246.90">
    <property type="entry name" value="Nop domain"/>
    <property type="match status" value="1"/>
</dbReference>
<dbReference type="GO" id="GO:0030515">
    <property type="term" value="F:snoRNA binding"/>
    <property type="evidence" value="ECO:0007669"/>
    <property type="project" value="InterPro"/>
</dbReference>
<dbReference type="InterPro" id="IPR002687">
    <property type="entry name" value="Nop_dom"/>
</dbReference>
<dbReference type="PROSITE" id="PS51358">
    <property type="entry name" value="NOP"/>
    <property type="match status" value="1"/>
</dbReference>
<gene>
    <name evidence="2" type="primary">nop5</name>
    <name evidence="2" type="ORF">FAD_0187</name>
</gene>
<dbReference type="GO" id="GO:0031428">
    <property type="term" value="C:box C/D methylation guide snoRNP complex"/>
    <property type="evidence" value="ECO:0007669"/>
    <property type="project" value="InterPro"/>
</dbReference>
<sequence length="267" mass="30770">MEKIMWYGKIIDKKIYLYRNLQKDYMNILESLRQGIIPETEETCSEKIPDLREILLKFEKERINSEFSHDQYIIKVYSVKKELEEIINLYLEKLVSIYTLLDIKYNNDPCLYFSKLKNAGLQDVDNAAAEMGINMCSFRSYLDNYLGNEIEKYMPHTVSLIGKTLALDFLLKSGSLENLVKYPAGTLQILGAEKAFFNHMRKGTPPPKHGIIFNYPGLSALPPNQRGKVARAIANKMAITLKMDFFKTDGDTEGMVNEIKKKMNIQV</sequence>
<evidence type="ECO:0000259" key="1">
    <source>
        <dbReference type="PROSITE" id="PS51358"/>
    </source>
</evidence>
<dbReference type="SUPFAM" id="SSF89124">
    <property type="entry name" value="Nop domain"/>
    <property type="match status" value="1"/>
</dbReference>
<dbReference type="PANTHER" id="PTHR10894:SF0">
    <property type="entry name" value="NUCLEOLAR PROTEIN 56"/>
    <property type="match status" value="1"/>
</dbReference>
<dbReference type="Proteomes" id="UP000192050">
    <property type="component" value="Chromosome"/>
</dbReference>
<dbReference type="STRING" id="74969.FAD_0187"/>
<dbReference type="KEGG" id="fai:FAD_0187"/>
<evidence type="ECO:0000313" key="2">
    <source>
        <dbReference type="EMBL" id="ARD84117.1"/>
    </source>
</evidence>
<dbReference type="InterPro" id="IPR045056">
    <property type="entry name" value="Nop56/Nop58"/>
</dbReference>
<dbReference type="PANTHER" id="PTHR10894">
    <property type="entry name" value="NUCLEOLAR PROTEIN 5 NUCLEOLAR PROTEIN NOP5 NOP58"/>
    <property type="match status" value="1"/>
</dbReference>
<keyword evidence="3" id="KW-1185">Reference proteome</keyword>
<protein>
    <submittedName>
        <fullName evidence="2">Box C/D RNP protein Nop5</fullName>
    </submittedName>
</protein>
<evidence type="ECO:0000313" key="3">
    <source>
        <dbReference type="Proteomes" id="UP000192050"/>
    </source>
</evidence>